<evidence type="ECO:0000313" key="2">
    <source>
        <dbReference type="Proteomes" id="UP000198894"/>
    </source>
</evidence>
<dbReference type="AlphaFoldDB" id="A0A1G9DQI1"/>
<name>A0A1G9DQI1_9HYPH</name>
<reference evidence="2" key="1">
    <citation type="submission" date="2016-10" db="EMBL/GenBank/DDBJ databases">
        <authorList>
            <person name="Varghese N."/>
            <person name="Submissions S."/>
        </authorList>
    </citation>
    <scope>NUCLEOTIDE SEQUENCE [LARGE SCALE GENOMIC DNA]</scope>
    <source>
        <strain evidence="2">CGMCC 1.11022</strain>
    </source>
</reference>
<sequence length="47" mass="4936">MKLFAAAMEASNHTSAEAVATEELEDWTGAQVRGRADGEGCILTSLP</sequence>
<dbReference type="EMBL" id="FNEE01000018">
    <property type="protein sequence ID" value="SDK66147.1"/>
    <property type="molecule type" value="Genomic_DNA"/>
</dbReference>
<dbReference type="Proteomes" id="UP000198894">
    <property type="component" value="Unassembled WGS sequence"/>
</dbReference>
<protein>
    <submittedName>
        <fullName evidence="1">Uncharacterized protein</fullName>
    </submittedName>
</protein>
<dbReference type="RefSeq" id="WP_164891740.1">
    <property type="nucleotide sequence ID" value="NZ_FNEE01000018.1"/>
</dbReference>
<accession>A0A1G9DQI1</accession>
<keyword evidence="2" id="KW-1185">Reference proteome</keyword>
<evidence type="ECO:0000313" key="1">
    <source>
        <dbReference type="EMBL" id="SDK66147.1"/>
    </source>
</evidence>
<organism evidence="1 2">
    <name type="scientific">Mesorhizobium muleiense</name>
    <dbReference type="NCBI Taxonomy" id="1004279"/>
    <lineage>
        <taxon>Bacteria</taxon>
        <taxon>Pseudomonadati</taxon>
        <taxon>Pseudomonadota</taxon>
        <taxon>Alphaproteobacteria</taxon>
        <taxon>Hyphomicrobiales</taxon>
        <taxon>Phyllobacteriaceae</taxon>
        <taxon>Mesorhizobium</taxon>
    </lineage>
</organism>
<gene>
    <name evidence="1" type="ORF">SAMN05428953_11897</name>
</gene>
<proteinExistence type="predicted"/>